<dbReference type="AlphaFoldDB" id="A0AA35JMV6"/>
<name>A0AA35JMV6_9SAUR</name>
<accession>A0AA35JMV6</accession>
<evidence type="ECO:0000313" key="2">
    <source>
        <dbReference type="Proteomes" id="UP001178461"/>
    </source>
</evidence>
<organism evidence="1 2">
    <name type="scientific">Podarcis lilfordi</name>
    <name type="common">Lilford's wall lizard</name>
    <dbReference type="NCBI Taxonomy" id="74358"/>
    <lineage>
        <taxon>Eukaryota</taxon>
        <taxon>Metazoa</taxon>
        <taxon>Chordata</taxon>
        <taxon>Craniata</taxon>
        <taxon>Vertebrata</taxon>
        <taxon>Euteleostomi</taxon>
        <taxon>Lepidosauria</taxon>
        <taxon>Squamata</taxon>
        <taxon>Bifurcata</taxon>
        <taxon>Unidentata</taxon>
        <taxon>Episquamata</taxon>
        <taxon>Laterata</taxon>
        <taxon>Lacertibaenia</taxon>
        <taxon>Lacertidae</taxon>
        <taxon>Podarcis</taxon>
    </lineage>
</organism>
<evidence type="ECO:0000313" key="1">
    <source>
        <dbReference type="EMBL" id="CAI5761989.1"/>
    </source>
</evidence>
<keyword evidence="2" id="KW-1185">Reference proteome</keyword>
<gene>
    <name evidence="1" type="ORF">PODLI_1B027891</name>
</gene>
<sequence>MATLRVYSLLRYPIALKLKRSKQRAIGPFYNGVDAALIKPKMDSSVQTTCRDP</sequence>
<reference evidence="1" key="1">
    <citation type="submission" date="2022-12" db="EMBL/GenBank/DDBJ databases">
        <authorList>
            <person name="Alioto T."/>
            <person name="Alioto T."/>
            <person name="Gomez Garrido J."/>
        </authorList>
    </citation>
    <scope>NUCLEOTIDE SEQUENCE</scope>
</reference>
<proteinExistence type="predicted"/>
<protein>
    <submittedName>
        <fullName evidence="1">Uncharacterized protein</fullName>
    </submittedName>
</protein>
<dbReference type="EMBL" id="OX395126">
    <property type="protein sequence ID" value="CAI5761989.1"/>
    <property type="molecule type" value="Genomic_DNA"/>
</dbReference>
<dbReference type="Proteomes" id="UP001178461">
    <property type="component" value="Chromosome 1"/>
</dbReference>